<comment type="similarity">
    <text evidence="3">Belongs to the DNA gyrase inhibitor YacG family.</text>
</comment>
<proteinExistence type="inferred from homology"/>
<dbReference type="Gene3D" id="3.30.50.10">
    <property type="entry name" value="Erythroid Transcription Factor GATA-1, subunit A"/>
    <property type="match status" value="1"/>
</dbReference>
<name>A0A1M4YDZ2_9HYPH</name>
<dbReference type="OrthoDB" id="9809663at2"/>
<reference evidence="4 5" key="1">
    <citation type="submission" date="2016-11" db="EMBL/GenBank/DDBJ databases">
        <authorList>
            <person name="Jaros S."/>
            <person name="Januszkiewicz K."/>
            <person name="Wedrychowicz H."/>
        </authorList>
    </citation>
    <scope>NUCLEOTIDE SEQUENCE [LARGE SCALE GENOMIC DNA]</scope>
    <source>
        <strain evidence="4 5">DSM 19436</strain>
    </source>
</reference>
<dbReference type="GO" id="GO:0006355">
    <property type="term" value="P:regulation of DNA-templated transcription"/>
    <property type="evidence" value="ECO:0007669"/>
    <property type="project" value="InterPro"/>
</dbReference>
<evidence type="ECO:0000256" key="3">
    <source>
        <dbReference type="HAMAP-Rule" id="MF_00649"/>
    </source>
</evidence>
<dbReference type="GO" id="GO:0008270">
    <property type="term" value="F:zinc ion binding"/>
    <property type="evidence" value="ECO:0007669"/>
    <property type="project" value="UniProtKB-UniRule"/>
</dbReference>
<dbReference type="GO" id="GO:0008657">
    <property type="term" value="F:DNA topoisomerase type II (double strand cut, ATP-hydrolyzing) inhibitor activity"/>
    <property type="evidence" value="ECO:0007669"/>
    <property type="project" value="UniProtKB-UniRule"/>
</dbReference>
<dbReference type="NCBIfam" id="NF002362">
    <property type="entry name" value="PRK01343.1"/>
    <property type="match status" value="1"/>
</dbReference>
<organism evidence="4 5">
    <name type="scientific">Kaistia soli DSM 19436</name>
    <dbReference type="NCBI Taxonomy" id="1122133"/>
    <lineage>
        <taxon>Bacteria</taxon>
        <taxon>Pseudomonadati</taxon>
        <taxon>Pseudomonadota</taxon>
        <taxon>Alphaproteobacteria</taxon>
        <taxon>Hyphomicrobiales</taxon>
        <taxon>Kaistiaceae</taxon>
        <taxon>Kaistia</taxon>
    </lineage>
</organism>
<dbReference type="STRING" id="1122133.SAMN02745157_1495"/>
<comment type="subunit">
    <text evidence="3">Interacts with GyrB.</text>
</comment>
<dbReference type="RefSeq" id="WP_073052034.1">
    <property type="nucleotide sequence ID" value="NZ_FQUP01000001.1"/>
</dbReference>
<dbReference type="SUPFAM" id="SSF57716">
    <property type="entry name" value="Glucocorticoid receptor-like (DNA-binding domain)"/>
    <property type="match status" value="1"/>
</dbReference>
<evidence type="ECO:0000256" key="2">
    <source>
        <dbReference type="ARBA" id="ARBA00022833"/>
    </source>
</evidence>
<dbReference type="PANTHER" id="PTHR36150:SF1">
    <property type="entry name" value="DNA GYRASE INHIBITOR YACG"/>
    <property type="match status" value="1"/>
</dbReference>
<keyword evidence="1 3" id="KW-0479">Metal-binding</keyword>
<comment type="cofactor">
    <cofactor evidence="3">
        <name>Zn(2+)</name>
        <dbReference type="ChEBI" id="CHEBI:29105"/>
    </cofactor>
    <text evidence="3">Binds 1 zinc ion.</text>
</comment>
<comment type="function">
    <text evidence="3">Inhibits all the catalytic activities of DNA gyrase by preventing its interaction with DNA. Acts by binding directly to the C-terminal domain of GyrB, which probably disrupts DNA binding by the gyrase.</text>
</comment>
<accession>A0A1M4YDZ2</accession>
<evidence type="ECO:0000256" key="1">
    <source>
        <dbReference type="ARBA" id="ARBA00022723"/>
    </source>
</evidence>
<keyword evidence="2 3" id="KW-0862">Zinc</keyword>
<dbReference type="PANTHER" id="PTHR36150">
    <property type="entry name" value="DNA GYRASE INHIBITOR YACG"/>
    <property type="match status" value="1"/>
</dbReference>
<dbReference type="HAMAP" id="MF_00649">
    <property type="entry name" value="DNA_gyrase_inhibitor_YacG"/>
    <property type="match status" value="1"/>
</dbReference>
<dbReference type="InterPro" id="IPR013088">
    <property type="entry name" value="Znf_NHR/GATA"/>
</dbReference>
<dbReference type="Pfam" id="PF03884">
    <property type="entry name" value="YacG"/>
    <property type="match status" value="1"/>
</dbReference>
<protein>
    <recommendedName>
        <fullName evidence="3">DNA gyrase inhibitor YacG</fullName>
    </recommendedName>
</protein>
<gene>
    <name evidence="3" type="primary">yacG</name>
    <name evidence="4" type="ORF">SAMN02745157_1495</name>
</gene>
<feature type="binding site" evidence="3">
    <location>
        <position position="23"/>
    </location>
    <ligand>
        <name>Zn(2+)</name>
        <dbReference type="ChEBI" id="CHEBI:29105"/>
    </ligand>
</feature>
<feature type="binding site" evidence="3">
    <location>
        <position position="38"/>
    </location>
    <ligand>
        <name>Zn(2+)</name>
        <dbReference type="ChEBI" id="CHEBI:29105"/>
    </ligand>
</feature>
<dbReference type="EMBL" id="FQUP01000001">
    <property type="protein sequence ID" value="SHF03980.1"/>
    <property type="molecule type" value="Genomic_DNA"/>
</dbReference>
<keyword evidence="5" id="KW-1185">Reference proteome</keyword>
<feature type="binding site" evidence="3">
    <location>
        <position position="26"/>
    </location>
    <ligand>
        <name>Zn(2+)</name>
        <dbReference type="ChEBI" id="CHEBI:29105"/>
    </ligand>
</feature>
<sequence length="78" mass="8655">MTDDKTTPARAADILPLRPRRPCPICGKDSQRDAYPFCSKRCKDIDLNSWLSGRYAIPAVESEDSDPVLDDDGAADDR</sequence>
<dbReference type="InterPro" id="IPR005584">
    <property type="entry name" value="DNA_gyrase_inhibitor_YacG"/>
</dbReference>
<dbReference type="Proteomes" id="UP000184485">
    <property type="component" value="Unassembled WGS sequence"/>
</dbReference>
<dbReference type="AlphaFoldDB" id="A0A1M4YDZ2"/>
<evidence type="ECO:0000313" key="4">
    <source>
        <dbReference type="EMBL" id="SHF03980.1"/>
    </source>
</evidence>
<feature type="binding site" evidence="3">
    <location>
        <position position="42"/>
    </location>
    <ligand>
        <name>Zn(2+)</name>
        <dbReference type="ChEBI" id="CHEBI:29105"/>
    </ligand>
</feature>
<evidence type="ECO:0000313" key="5">
    <source>
        <dbReference type="Proteomes" id="UP000184485"/>
    </source>
</evidence>